<accession>A0AAW2FZP8</accession>
<feature type="signal peptide" evidence="1">
    <location>
        <begin position="1"/>
        <end position="18"/>
    </location>
</feature>
<keyword evidence="1" id="KW-0732">Signal</keyword>
<evidence type="ECO:0000256" key="1">
    <source>
        <dbReference type="SAM" id="SignalP"/>
    </source>
</evidence>
<evidence type="ECO:0000313" key="3">
    <source>
        <dbReference type="Proteomes" id="UP001430953"/>
    </source>
</evidence>
<evidence type="ECO:0008006" key="4">
    <source>
        <dbReference type="Google" id="ProtNLM"/>
    </source>
</evidence>
<feature type="chain" id="PRO_5044002455" description="DUF4806 domain-containing protein" evidence="1">
    <location>
        <begin position="19"/>
        <end position="103"/>
    </location>
</feature>
<reference evidence="2 3" key="1">
    <citation type="submission" date="2023-03" db="EMBL/GenBank/DDBJ databases">
        <title>High recombination rates correlate with genetic variation in Cardiocondyla obscurior ants.</title>
        <authorList>
            <person name="Errbii M."/>
        </authorList>
    </citation>
    <scope>NUCLEOTIDE SEQUENCE [LARGE SCALE GENOMIC DNA]</scope>
    <source>
        <strain evidence="2">Alpha-2009</strain>
        <tissue evidence="2">Whole body</tissue>
    </source>
</reference>
<keyword evidence="3" id="KW-1185">Reference proteome</keyword>
<gene>
    <name evidence="2" type="ORF">PUN28_008188</name>
</gene>
<organism evidence="2 3">
    <name type="scientific">Cardiocondyla obscurior</name>
    <dbReference type="NCBI Taxonomy" id="286306"/>
    <lineage>
        <taxon>Eukaryota</taxon>
        <taxon>Metazoa</taxon>
        <taxon>Ecdysozoa</taxon>
        <taxon>Arthropoda</taxon>
        <taxon>Hexapoda</taxon>
        <taxon>Insecta</taxon>
        <taxon>Pterygota</taxon>
        <taxon>Neoptera</taxon>
        <taxon>Endopterygota</taxon>
        <taxon>Hymenoptera</taxon>
        <taxon>Apocrita</taxon>
        <taxon>Aculeata</taxon>
        <taxon>Formicoidea</taxon>
        <taxon>Formicidae</taxon>
        <taxon>Myrmicinae</taxon>
        <taxon>Cardiocondyla</taxon>
    </lineage>
</organism>
<dbReference type="AlphaFoldDB" id="A0AAW2FZP8"/>
<dbReference type="EMBL" id="JADYXP020000007">
    <property type="protein sequence ID" value="KAL0120356.1"/>
    <property type="molecule type" value="Genomic_DNA"/>
</dbReference>
<evidence type="ECO:0000313" key="2">
    <source>
        <dbReference type="EMBL" id="KAL0120356.1"/>
    </source>
</evidence>
<dbReference type="Proteomes" id="UP001430953">
    <property type="component" value="Unassembled WGS sequence"/>
</dbReference>
<name>A0AAW2FZP8_9HYME</name>
<protein>
    <recommendedName>
        <fullName evidence="4">DUF4806 domain-containing protein</fullName>
    </recommendedName>
</protein>
<comment type="caution">
    <text evidence="2">The sequence shown here is derived from an EMBL/GenBank/DDBJ whole genome shotgun (WGS) entry which is preliminary data.</text>
</comment>
<proteinExistence type="predicted"/>
<sequence>MLLILLLNIFKLVGGSTAHVMMNNILKKAVLNFIATKYSWAGKRDKLSFKDLNLVKIIAQAVRMVHGQVTDPEIASSISKWLAQSTLRTQRKNVCSRYSLKIC</sequence>